<dbReference type="eggNOG" id="COG0583">
    <property type="taxonomic scope" value="Bacteria"/>
</dbReference>
<evidence type="ECO:0000256" key="2">
    <source>
        <dbReference type="ARBA" id="ARBA00023015"/>
    </source>
</evidence>
<keyword evidence="3" id="KW-0238">DNA-binding</keyword>
<dbReference type="Pfam" id="PF00126">
    <property type="entry name" value="HTH_1"/>
    <property type="match status" value="1"/>
</dbReference>
<dbReference type="PANTHER" id="PTHR30346">
    <property type="entry name" value="TRANSCRIPTIONAL DUAL REGULATOR HCAR-RELATED"/>
    <property type="match status" value="1"/>
</dbReference>
<sequence>MVRVMNLRDLEYVVAVANLTHFSRAAEYCNVSQPTLSLQIKKLEDELGVAIFERTNKQVFPTEAGLKIVQHARKILADTAQIKEIAKTAQDPFSGTFRLGAFPTLASYLFPSLVPILSKIMPLSRLVLLEEKSDTLKEMLKQGQIDATFLALPFEEDGFFVQHVFNDPFLIAVAQSHKLANRKSIDKSALLSERLLLLEEGHCLRDQALDLCQIMGSTNEPDFRATSLETLRQMVRANSGITIMPEIAINENKPDGISYIPFAEQVPFRSIVLVCRKSCARKPVFDQIVTSMLEWRETTPKA</sequence>
<dbReference type="PANTHER" id="PTHR30346:SF26">
    <property type="entry name" value="HYDROGEN PEROXIDE-INDUCIBLE GENES ACTIVATOR"/>
    <property type="match status" value="1"/>
</dbReference>
<dbReference type="Gene3D" id="1.10.10.10">
    <property type="entry name" value="Winged helix-like DNA-binding domain superfamily/Winged helix DNA-binding domain"/>
    <property type="match status" value="1"/>
</dbReference>
<dbReference type="CDD" id="cd08411">
    <property type="entry name" value="PBP2_OxyR"/>
    <property type="match status" value="1"/>
</dbReference>
<keyword evidence="5" id="KW-0804">Transcription</keyword>
<dbReference type="STRING" id="582402.Hbal_2657"/>
<proteinExistence type="inferred from homology"/>
<dbReference type="KEGG" id="hba:Hbal_2657"/>
<keyword evidence="2" id="KW-0805">Transcription regulation</keyword>
<keyword evidence="8" id="KW-1185">Reference proteome</keyword>
<dbReference type="EMBL" id="CP001678">
    <property type="protein sequence ID" value="ACT60331.1"/>
    <property type="molecule type" value="Genomic_DNA"/>
</dbReference>
<keyword evidence="4" id="KW-0010">Activator</keyword>
<dbReference type="InterPro" id="IPR036390">
    <property type="entry name" value="WH_DNA-bd_sf"/>
</dbReference>
<evidence type="ECO:0000313" key="8">
    <source>
        <dbReference type="Proteomes" id="UP000002745"/>
    </source>
</evidence>
<dbReference type="Proteomes" id="UP000002745">
    <property type="component" value="Chromosome"/>
</dbReference>
<dbReference type="FunFam" id="1.10.10.10:FF:000001">
    <property type="entry name" value="LysR family transcriptional regulator"/>
    <property type="match status" value="1"/>
</dbReference>
<feature type="domain" description="HTH lysR-type" evidence="6">
    <location>
        <begin position="5"/>
        <end position="62"/>
    </location>
</feature>
<comment type="similarity">
    <text evidence="1">Belongs to the LysR transcriptional regulatory family.</text>
</comment>
<dbReference type="GO" id="GO:0003700">
    <property type="term" value="F:DNA-binding transcription factor activity"/>
    <property type="evidence" value="ECO:0007669"/>
    <property type="project" value="InterPro"/>
</dbReference>
<dbReference type="Gene3D" id="3.40.190.10">
    <property type="entry name" value="Periplasmic binding protein-like II"/>
    <property type="match status" value="2"/>
</dbReference>
<dbReference type="InterPro" id="IPR036388">
    <property type="entry name" value="WH-like_DNA-bd_sf"/>
</dbReference>
<evidence type="ECO:0000256" key="3">
    <source>
        <dbReference type="ARBA" id="ARBA00023125"/>
    </source>
</evidence>
<dbReference type="InterPro" id="IPR000847">
    <property type="entry name" value="LysR_HTH_N"/>
</dbReference>
<evidence type="ECO:0000313" key="7">
    <source>
        <dbReference type="EMBL" id="ACT60331.1"/>
    </source>
</evidence>
<dbReference type="SUPFAM" id="SSF46785">
    <property type="entry name" value="Winged helix' DNA-binding domain"/>
    <property type="match status" value="1"/>
</dbReference>
<evidence type="ECO:0000256" key="5">
    <source>
        <dbReference type="ARBA" id="ARBA00023163"/>
    </source>
</evidence>
<dbReference type="HOGENOM" id="CLU_039613_6_4_5"/>
<reference evidence="8" key="1">
    <citation type="journal article" date="2011" name="J. Bacteriol.">
        <title>Genome sequences of eight morphologically diverse alphaproteobacteria.</title>
        <authorList>
            <consortium name="US DOE Joint Genome Institute"/>
            <person name="Brown P.J."/>
            <person name="Kysela D.T."/>
            <person name="Buechlein A."/>
            <person name="Hemmerich C."/>
            <person name="Brun Y.V."/>
        </authorList>
    </citation>
    <scope>NUCLEOTIDE SEQUENCE [LARGE SCALE GENOMIC DNA]</scope>
    <source>
        <strain evidence="8">ATCC 49814 / DSM 5838 / IFAM 1418</strain>
    </source>
</reference>
<dbReference type="GO" id="GO:0003677">
    <property type="term" value="F:DNA binding"/>
    <property type="evidence" value="ECO:0007669"/>
    <property type="project" value="UniProtKB-KW"/>
</dbReference>
<dbReference type="AlphaFoldDB" id="C6XPR6"/>
<organism evidence="7 8">
    <name type="scientific">Hirschia baltica (strain ATCC 49814 / DSM 5838 / IFAM 1418)</name>
    <dbReference type="NCBI Taxonomy" id="582402"/>
    <lineage>
        <taxon>Bacteria</taxon>
        <taxon>Pseudomonadati</taxon>
        <taxon>Pseudomonadota</taxon>
        <taxon>Alphaproteobacteria</taxon>
        <taxon>Hyphomonadales</taxon>
        <taxon>Hyphomonadaceae</taxon>
        <taxon>Hirschia</taxon>
    </lineage>
</organism>
<dbReference type="GO" id="GO:0032993">
    <property type="term" value="C:protein-DNA complex"/>
    <property type="evidence" value="ECO:0007669"/>
    <property type="project" value="TreeGrafter"/>
</dbReference>
<dbReference type="SUPFAM" id="SSF53850">
    <property type="entry name" value="Periplasmic binding protein-like II"/>
    <property type="match status" value="1"/>
</dbReference>
<gene>
    <name evidence="7" type="ordered locus">Hbal_2657</name>
</gene>
<name>C6XPR6_HIRBI</name>
<evidence type="ECO:0000256" key="1">
    <source>
        <dbReference type="ARBA" id="ARBA00009437"/>
    </source>
</evidence>
<dbReference type="InterPro" id="IPR005119">
    <property type="entry name" value="LysR_subst-bd"/>
</dbReference>
<accession>C6XPR6</accession>
<evidence type="ECO:0000256" key="4">
    <source>
        <dbReference type="ARBA" id="ARBA00023159"/>
    </source>
</evidence>
<dbReference type="Pfam" id="PF03466">
    <property type="entry name" value="LysR_substrate"/>
    <property type="match status" value="1"/>
</dbReference>
<dbReference type="PROSITE" id="PS50931">
    <property type="entry name" value="HTH_LYSR"/>
    <property type="match status" value="1"/>
</dbReference>
<evidence type="ECO:0000259" key="6">
    <source>
        <dbReference type="PROSITE" id="PS50931"/>
    </source>
</evidence>
<protein>
    <submittedName>
        <fullName evidence="7">Transcriptional regulator, LysR family</fullName>
    </submittedName>
</protein>
<dbReference type="PRINTS" id="PR00039">
    <property type="entry name" value="HTHLYSR"/>
</dbReference>